<proteinExistence type="predicted"/>
<dbReference type="Proteomes" id="UP000016761">
    <property type="component" value="Unassembled WGS sequence"/>
</dbReference>
<evidence type="ECO:0000313" key="2">
    <source>
        <dbReference type="Proteomes" id="UP000016761"/>
    </source>
</evidence>
<dbReference type="AlphaFoldDB" id="U4T868"/>
<accession>U4T868</accession>
<keyword evidence="2" id="KW-1185">Reference proteome</keyword>
<dbReference type="PATRIC" id="fig|1354303.4.peg.2241"/>
<name>U4T868_9GAMM</name>
<protein>
    <submittedName>
        <fullName evidence="1">Uncharacterized protein</fullName>
    </submittedName>
</protein>
<reference evidence="1 2" key="1">
    <citation type="journal article" date="2013" name="Genome Announc.">
        <title>Draft Genome Sequence of Psychrobacter aquaticus Strain CMS 56T, Isolated from a Cyanobacterial Mat Sample Collected from Water Bodies in the McMurdo Dry Valley Region of Antarctica.</title>
        <authorList>
            <person name="Reddy G.S."/>
            <person name="Ara S."/>
            <person name="Singh A."/>
            <person name="Kumar Pinnaka A."/>
            <person name="Shivaji S."/>
        </authorList>
    </citation>
    <scope>NUCLEOTIDE SEQUENCE [LARGE SCALE GENOMIC DNA]</scope>
    <source>
        <strain evidence="1 2">CMS 56</strain>
    </source>
</reference>
<gene>
    <name evidence="1" type="ORF">M917_2275</name>
</gene>
<comment type="caution">
    <text evidence="1">The sequence shown here is derived from an EMBL/GenBank/DDBJ whole genome shotgun (WGS) entry which is preliminary data.</text>
</comment>
<sequence length="102" mass="11297">MSEPSLTYLSGAANQRSPATWMTIAEDNYKAKRYARALRAANEALSMDNQMVEARQIAMLSAVKVMESNIDAYHDNALMNDSDKATFKETLTNITTSINTSN</sequence>
<organism evidence="1 2">
    <name type="scientific">Psychrobacter aquaticus CMS 56</name>
    <dbReference type="NCBI Taxonomy" id="1354303"/>
    <lineage>
        <taxon>Bacteria</taxon>
        <taxon>Pseudomonadati</taxon>
        <taxon>Pseudomonadota</taxon>
        <taxon>Gammaproteobacteria</taxon>
        <taxon>Moraxellales</taxon>
        <taxon>Moraxellaceae</taxon>
        <taxon>Psychrobacter</taxon>
    </lineage>
</organism>
<evidence type="ECO:0000313" key="1">
    <source>
        <dbReference type="EMBL" id="ERL54929.1"/>
    </source>
</evidence>
<dbReference type="EMBL" id="AUSW01000034">
    <property type="protein sequence ID" value="ERL54929.1"/>
    <property type="molecule type" value="Genomic_DNA"/>
</dbReference>